<dbReference type="OMA" id="LIKHPGQ"/>
<evidence type="ECO:0000259" key="12">
    <source>
        <dbReference type="PROSITE" id="PS50262"/>
    </source>
</evidence>
<dbReference type="SUPFAM" id="SSF81321">
    <property type="entry name" value="Family A G protein-coupled receptor-like"/>
    <property type="match status" value="1"/>
</dbReference>
<sequence length="338" mass="37374">MAQANRSSAHAESDDSNRVYLQGVMTPSPDSPGPGPGPDSPDPGPIWTLSFLSIIVRIPFPVFFAVGALSLAENLLVVAAVIWNRNLHSPMYCFICSLAAFNTVASLAKTCENLTMALADAGQLRMAGSSETKMDDVVDSLLCMSFVGSISSILAIAVDRYITIFHALRYHNIMTMRRTGAVLAVIWTACGVLAVPMVAFFRFNFIKIVLVVFFFASLAIICFLYVYMFMLALIHARRIAALPAGGGRKYHRQGRRGGNMRGALTLTILFAAFLVCWAPFFLHLIILMLCPTDPYCECYRSLFELHVLLMMSHALVDPAIYAFRSAELRHTFRKMFCS</sequence>
<dbReference type="PANTHER" id="PTHR22750">
    <property type="entry name" value="G-PROTEIN COUPLED RECEPTOR"/>
    <property type="match status" value="1"/>
</dbReference>
<comment type="similarity">
    <text evidence="9">Belongs to the G-protein coupled receptor 1 family.</text>
</comment>
<keyword evidence="14" id="KW-1185">Reference proteome</keyword>
<evidence type="ECO:0000256" key="11">
    <source>
        <dbReference type="SAM" id="Phobius"/>
    </source>
</evidence>
<dbReference type="GO" id="GO:0004977">
    <property type="term" value="F:melanocortin receptor activity"/>
    <property type="evidence" value="ECO:0007669"/>
    <property type="project" value="InterPro"/>
</dbReference>
<dbReference type="GO" id="GO:0005886">
    <property type="term" value="C:plasma membrane"/>
    <property type="evidence" value="ECO:0007669"/>
    <property type="project" value="UniProtKB-SubCell"/>
</dbReference>
<accession>A0A672H642</accession>
<evidence type="ECO:0000256" key="1">
    <source>
        <dbReference type="ARBA" id="ARBA00004651"/>
    </source>
</evidence>
<evidence type="ECO:0000256" key="9">
    <source>
        <dbReference type="RuleBase" id="RU000688"/>
    </source>
</evidence>
<evidence type="ECO:0000256" key="4">
    <source>
        <dbReference type="ARBA" id="ARBA00022989"/>
    </source>
</evidence>
<feature type="transmembrane region" description="Helical" evidence="11">
    <location>
        <begin position="58"/>
        <end position="83"/>
    </location>
</feature>
<evidence type="ECO:0000256" key="8">
    <source>
        <dbReference type="ARBA" id="ARBA00023224"/>
    </source>
</evidence>
<evidence type="ECO:0000256" key="10">
    <source>
        <dbReference type="SAM" id="MobiDB-lite"/>
    </source>
</evidence>
<evidence type="ECO:0000313" key="13">
    <source>
        <dbReference type="Ensembl" id="ENSSFAP00005024534.1"/>
    </source>
</evidence>
<dbReference type="Pfam" id="PF00001">
    <property type="entry name" value="7tm_1"/>
    <property type="match status" value="1"/>
</dbReference>
<dbReference type="InterPro" id="IPR017452">
    <property type="entry name" value="GPCR_Rhodpsn_7TM"/>
</dbReference>
<gene>
    <name evidence="13" type="primary">mc2r</name>
</gene>
<feature type="transmembrane region" description="Helical" evidence="11">
    <location>
        <begin position="179"/>
        <end position="199"/>
    </location>
</feature>
<reference evidence="13" key="3">
    <citation type="submission" date="2025-09" db="UniProtKB">
        <authorList>
            <consortium name="Ensembl"/>
        </authorList>
    </citation>
    <scope>IDENTIFICATION</scope>
</reference>
<organism evidence="13 14">
    <name type="scientific">Salarias fasciatus</name>
    <name type="common">Jewelled blenny</name>
    <name type="synonym">Blennius fasciatus</name>
    <dbReference type="NCBI Taxonomy" id="181472"/>
    <lineage>
        <taxon>Eukaryota</taxon>
        <taxon>Metazoa</taxon>
        <taxon>Chordata</taxon>
        <taxon>Craniata</taxon>
        <taxon>Vertebrata</taxon>
        <taxon>Euteleostomi</taxon>
        <taxon>Actinopterygii</taxon>
        <taxon>Neopterygii</taxon>
        <taxon>Teleostei</taxon>
        <taxon>Neoteleostei</taxon>
        <taxon>Acanthomorphata</taxon>
        <taxon>Ovalentaria</taxon>
        <taxon>Blenniimorphae</taxon>
        <taxon>Blenniiformes</taxon>
        <taxon>Blennioidei</taxon>
        <taxon>Blenniidae</taxon>
        <taxon>Salariinae</taxon>
        <taxon>Salarias</taxon>
    </lineage>
</organism>
<feature type="transmembrane region" description="Helical" evidence="11">
    <location>
        <begin position="305"/>
        <end position="323"/>
    </location>
</feature>
<dbReference type="InterPro" id="IPR000276">
    <property type="entry name" value="GPCR_Rhodpsn"/>
</dbReference>
<evidence type="ECO:0000256" key="7">
    <source>
        <dbReference type="ARBA" id="ARBA00023170"/>
    </source>
</evidence>
<keyword evidence="6 11" id="KW-0472">Membrane</keyword>
<feature type="compositionally biased region" description="Pro residues" evidence="10">
    <location>
        <begin position="29"/>
        <end position="42"/>
    </location>
</feature>
<feature type="transmembrane region" description="Helical" evidence="11">
    <location>
        <begin position="137"/>
        <end position="158"/>
    </location>
</feature>
<evidence type="ECO:0000256" key="3">
    <source>
        <dbReference type="ARBA" id="ARBA00022692"/>
    </source>
</evidence>
<feature type="domain" description="G-protein coupled receptors family 1 profile" evidence="12">
    <location>
        <begin position="73"/>
        <end position="321"/>
    </location>
</feature>
<feature type="transmembrane region" description="Helical" evidence="11">
    <location>
        <begin position="262"/>
        <end position="285"/>
    </location>
</feature>
<protein>
    <submittedName>
        <fullName evidence="13">Melanocortin 2 receptor</fullName>
    </submittedName>
</protein>
<dbReference type="PRINTS" id="PR00237">
    <property type="entry name" value="GPCRRHODOPSN"/>
</dbReference>
<name>A0A672H642_SALFA</name>
<keyword evidence="5 9" id="KW-0297">G-protein coupled receptor</keyword>
<feature type="transmembrane region" description="Helical" evidence="11">
    <location>
        <begin position="205"/>
        <end position="228"/>
    </location>
</feature>
<dbReference type="Proteomes" id="UP000472267">
    <property type="component" value="Chromosome 11"/>
</dbReference>
<evidence type="ECO:0000256" key="6">
    <source>
        <dbReference type="ARBA" id="ARBA00023136"/>
    </source>
</evidence>
<evidence type="ECO:0000256" key="2">
    <source>
        <dbReference type="ARBA" id="ARBA00022475"/>
    </source>
</evidence>
<feature type="region of interest" description="Disordered" evidence="10">
    <location>
        <begin position="1"/>
        <end position="42"/>
    </location>
</feature>
<reference evidence="13" key="2">
    <citation type="submission" date="2025-08" db="UniProtKB">
        <authorList>
            <consortium name="Ensembl"/>
        </authorList>
    </citation>
    <scope>IDENTIFICATION</scope>
</reference>
<reference evidence="13" key="1">
    <citation type="submission" date="2019-06" db="EMBL/GenBank/DDBJ databases">
        <authorList>
            <consortium name="Wellcome Sanger Institute Data Sharing"/>
        </authorList>
    </citation>
    <scope>NUCLEOTIDE SEQUENCE [LARGE SCALE GENOMIC DNA]</scope>
</reference>
<dbReference type="PROSITE" id="PS00237">
    <property type="entry name" value="G_PROTEIN_RECEP_F1_1"/>
    <property type="match status" value="1"/>
</dbReference>
<dbReference type="Ensembl" id="ENSSFAT00005025516.1">
    <property type="protein sequence ID" value="ENSSFAP00005024534.1"/>
    <property type="gene ID" value="ENSSFAG00005012532.1"/>
</dbReference>
<dbReference type="AlphaFoldDB" id="A0A672H642"/>
<keyword evidence="2" id="KW-1003">Cell membrane</keyword>
<keyword evidence="3 9" id="KW-0812">Transmembrane</keyword>
<comment type="subcellular location">
    <subcellularLocation>
        <location evidence="1">Cell membrane</location>
        <topology evidence="1">Multi-pass membrane protein</topology>
    </subcellularLocation>
</comment>
<keyword evidence="8 9" id="KW-0807">Transducer</keyword>
<proteinExistence type="inferred from homology"/>
<evidence type="ECO:0000256" key="5">
    <source>
        <dbReference type="ARBA" id="ARBA00023040"/>
    </source>
</evidence>
<dbReference type="InterPro" id="IPR001671">
    <property type="entry name" value="Melcrt_ACTH_rcpt"/>
</dbReference>
<evidence type="ECO:0000313" key="14">
    <source>
        <dbReference type="Proteomes" id="UP000472267"/>
    </source>
</evidence>
<keyword evidence="7 9" id="KW-0675">Receptor</keyword>
<dbReference type="PRINTS" id="PR00534">
    <property type="entry name" value="MCRFAMILY"/>
</dbReference>
<dbReference type="Gene3D" id="1.20.1070.10">
    <property type="entry name" value="Rhodopsin 7-helix transmembrane proteins"/>
    <property type="match status" value="1"/>
</dbReference>
<dbReference type="PROSITE" id="PS50262">
    <property type="entry name" value="G_PROTEIN_RECEP_F1_2"/>
    <property type="match status" value="1"/>
</dbReference>
<keyword evidence="4 11" id="KW-1133">Transmembrane helix</keyword>